<accession>A0A178MI90</accession>
<sequence length="144" mass="16323">MEIFRNVSYTPLLFYLNHRFCRSIDLEPADLASIIFGQNIIVSTSILDGDQIEMTNLGNRQHCVHCTNFSWSWHVDETRGDAILDGFPSFGVHSMLIDDTETIPDCGRADPRLAFDSSNIMSICDQLMNDRCGGQVGYWSRARN</sequence>
<name>A0A178MI90_9PROT</name>
<proteinExistence type="predicted"/>
<protein>
    <submittedName>
        <fullName evidence="1">Uncharacterized protein</fullName>
    </submittedName>
</protein>
<dbReference type="Proteomes" id="UP000078428">
    <property type="component" value="Unassembled WGS sequence"/>
</dbReference>
<evidence type="ECO:0000313" key="2">
    <source>
        <dbReference type="Proteomes" id="UP000078428"/>
    </source>
</evidence>
<gene>
    <name evidence="1" type="ORF">A6A04_20190</name>
</gene>
<organism evidence="1 2">
    <name type="scientific">Paramagnetospirillum marisnigri</name>
    <dbReference type="NCBI Taxonomy" id="1285242"/>
    <lineage>
        <taxon>Bacteria</taxon>
        <taxon>Pseudomonadati</taxon>
        <taxon>Pseudomonadota</taxon>
        <taxon>Alphaproteobacteria</taxon>
        <taxon>Rhodospirillales</taxon>
        <taxon>Magnetospirillaceae</taxon>
        <taxon>Paramagnetospirillum</taxon>
    </lineage>
</organism>
<keyword evidence="2" id="KW-1185">Reference proteome</keyword>
<evidence type="ECO:0000313" key="1">
    <source>
        <dbReference type="EMBL" id="OAN48329.1"/>
    </source>
</evidence>
<dbReference type="AlphaFoldDB" id="A0A178MI90"/>
<comment type="caution">
    <text evidence="1">The sequence shown here is derived from an EMBL/GenBank/DDBJ whole genome shotgun (WGS) entry which is preliminary data.</text>
</comment>
<reference evidence="1 2" key="1">
    <citation type="submission" date="2016-04" db="EMBL/GenBank/DDBJ databases">
        <title>Draft genome sequence of freshwater magnetotactic bacteria Magnetospirillum marisnigri SP-1 and Magnetospirillum moscoviense BB-1.</title>
        <authorList>
            <person name="Koziaeva V."/>
            <person name="Dziuba M.V."/>
            <person name="Ivanov T.M."/>
            <person name="Kuznetsov B."/>
            <person name="Grouzdev D.S."/>
        </authorList>
    </citation>
    <scope>NUCLEOTIDE SEQUENCE [LARGE SCALE GENOMIC DNA]</scope>
    <source>
        <strain evidence="1 2">SP-1</strain>
    </source>
</reference>
<dbReference type="EMBL" id="LWQT01000076">
    <property type="protein sequence ID" value="OAN48329.1"/>
    <property type="molecule type" value="Genomic_DNA"/>
</dbReference>